<protein>
    <submittedName>
        <fullName evidence="3">Uncharacterized protein</fullName>
    </submittedName>
</protein>
<feature type="transmembrane region" description="Helical" evidence="2">
    <location>
        <begin position="118"/>
        <end position="137"/>
    </location>
</feature>
<feature type="transmembrane region" description="Helical" evidence="2">
    <location>
        <begin position="78"/>
        <end position="97"/>
    </location>
</feature>
<dbReference type="OrthoDB" id="2154696at2"/>
<evidence type="ECO:0000313" key="4">
    <source>
        <dbReference type="Proteomes" id="UP000055590"/>
    </source>
</evidence>
<keyword evidence="2" id="KW-1133">Transmembrane helix</keyword>
<dbReference type="KEGG" id="vin:AKJ08_0862"/>
<dbReference type="EMBL" id="CP012332">
    <property type="protein sequence ID" value="AKU90475.1"/>
    <property type="molecule type" value="Genomic_DNA"/>
</dbReference>
<keyword evidence="4" id="KW-1185">Reference proteome</keyword>
<feature type="transmembrane region" description="Helical" evidence="2">
    <location>
        <begin position="36"/>
        <end position="58"/>
    </location>
</feature>
<dbReference type="Proteomes" id="UP000055590">
    <property type="component" value="Chromosome"/>
</dbReference>
<accession>A0A0K1PAD2</accession>
<evidence type="ECO:0000313" key="3">
    <source>
        <dbReference type="EMBL" id="AKU90475.1"/>
    </source>
</evidence>
<feature type="region of interest" description="Disordered" evidence="1">
    <location>
        <begin position="148"/>
        <end position="174"/>
    </location>
</feature>
<keyword evidence="2" id="KW-0812">Transmembrane</keyword>
<reference evidence="3 4" key="1">
    <citation type="submission" date="2015-08" db="EMBL/GenBank/DDBJ databases">
        <authorList>
            <person name="Babu N.S."/>
            <person name="Beckwith C.J."/>
            <person name="Beseler K.G."/>
            <person name="Brison A."/>
            <person name="Carone J.V."/>
            <person name="Caskin T.P."/>
            <person name="Diamond M."/>
            <person name="Durham M.E."/>
            <person name="Foxe J.M."/>
            <person name="Go M."/>
            <person name="Henderson B.A."/>
            <person name="Jones I.B."/>
            <person name="McGettigan J.A."/>
            <person name="Micheletti S.J."/>
            <person name="Nasrallah M.E."/>
            <person name="Ortiz D."/>
            <person name="Piller C.R."/>
            <person name="Privatt S.R."/>
            <person name="Schneider S.L."/>
            <person name="Sharp S."/>
            <person name="Smith T.C."/>
            <person name="Stanton J.D."/>
            <person name="Ullery H.E."/>
            <person name="Wilson R.J."/>
            <person name="Serrano M.G."/>
            <person name="Buck G."/>
            <person name="Lee V."/>
            <person name="Wang Y."/>
            <person name="Carvalho R."/>
            <person name="Voegtly L."/>
            <person name="Shi R."/>
            <person name="Duckworth R."/>
            <person name="Johnson A."/>
            <person name="Loviza R."/>
            <person name="Walstead R."/>
            <person name="Shah Z."/>
            <person name="Kiflezghi M."/>
            <person name="Wade K."/>
            <person name="Ball S.L."/>
            <person name="Bradley K.W."/>
            <person name="Asai D.J."/>
            <person name="Bowman C.A."/>
            <person name="Russell D.A."/>
            <person name="Pope W.H."/>
            <person name="Jacobs-Sera D."/>
            <person name="Hendrix R.W."/>
            <person name="Hatfull G.F."/>
        </authorList>
    </citation>
    <scope>NUCLEOTIDE SEQUENCE [LARGE SCALE GENOMIC DNA]</scope>
    <source>
        <strain evidence="3 4">DSM 27710</strain>
    </source>
</reference>
<gene>
    <name evidence="3" type="ORF">AKJ08_0862</name>
</gene>
<evidence type="ECO:0000256" key="2">
    <source>
        <dbReference type="SAM" id="Phobius"/>
    </source>
</evidence>
<sequence>MAEKTYERGYERGGGGGGYEREREELLVAPKASARLSLAGIFIGAFAALGLGILFNSLGAAVGLARVNPLMGDWWSTGHFWTGLWSIVSIFVATYLGSMIGVRSSNLFARRDGGVQGLVTWALSFVIGMTFIAFLAAGTMRPNPAMAPGGAPSAGAPAAPGMAPAPGQAAGPGVTAPTQLRAGVRWWFFGTAVAGMLAGIFGGLSGLPAHMQATTRRAPAPHLREREV</sequence>
<dbReference type="STRING" id="1391653.AKJ08_0862"/>
<dbReference type="RefSeq" id="WP_050724921.1">
    <property type="nucleotide sequence ID" value="NZ_CP012332.1"/>
</dbReference>
<proteinExistence type="predicted"/>
<name>A0A0K1PAD2_9BACT</name>
<dbReference type="AlphaFoldDB" id="A0A0K1PAD2"/>
<organism evidence="3 4">
    <name type="scientific">Vulgatibacter incomptus</name>
    <dbReference type="NCBI Taxonomy" id="1391653"/>
    <lineage>
        <taxon>Bacteria</taxon>
        <taxon>Pseudomonadati</taxon>
        <taxon>Myxococcota</taxon>
        <taxon>Myxococcia</taxon>
        <taxon>Myxococcales</taxon>
        <taxon>Cystobacterineae</taxon>
        <taxon>Vulgatibacteraceae</taxon>
        <taxon>Vulgatibacter</taxon>
    </lineage>
</organism>
<feature type="transmembrane region" description="Helical" evidence="2">
    <location>
        <begin position="186"/>
        <end position="207"/>
    </location>
</feature>
<evidence type="ECO:0000256" key="1">
    <source>
        <dbReference type="SAM" id="MobiDB-lite"/>
    </source>
</evidence>
<keyword evidence="2" id="KW-0472">Membrane</keyword>